<organism evidence="15 16">
    <name type="scientific">Bhargavaea ginsengi</name>
    <dbReference type="NCBI Taxonomy" id="426757"/>
    <lineage>
        <taxon>Bacteria</taxon>
        <taxon>Bacillati</taxon>
        <taxon>Bacillota</taxon>
        <taxon>Bacilli</taxon>
        <taxon>Bacillales</taxon>
        <taxon>Caryophanaceae</taxon>
        <taxon>Bhargavaea</taxon>
    </lineage>
</organism>
<dbReference type="NCBIfam" id="NF004076">
    <property type="entry name" value="PRK05581.1-4"/>
    <property type="match status" value="1"/>
</dbReference>
<comment type="cofactor">
    <cofactor evidence="5">
        <name>Fe(2+)</name>
        <dbReference type="ChEBI" id="CHEBI:29033"/>
    </cofactor>
</comment>
<evidence type="ECO:0000256" key="7">
    <source>
        <dbReference type="ARBA" id="ARBA00013188"/>
    </source>
</evidence>
<dbReference type="EC" id="5.1.3.1" evidence="7 10"/>
<dbReference type="RefSeq" id="WP_092049014.1">
    <property type="nucleotide sequence ID" value="NZ_FNZF01000001.1"/>
</dbReference>
<feature type="binding site" evidence="10 14">
    <location>
        <position position="7"/>
    </location>
    <ligand>
        <name>substrate</name>
    </ligand>
</feature>
<feature type="binding site" evidence="10 13">
    <location>
        <position position="65"/>
    </location>
    <ligand>
        <name>a divalent metal cation</name>
        <dbReference type="ChEBI" id="CHEBI:60240"/>
    </ligand>
</feature>
<dbReference type="Gene3D" id="3.20.20.70">
    <property type="entry name" value="Aldolase class I"/>
    <property type="match status" value="1"/>
</dbReference>
<reference evidence="16" key="1">
    <citation type="submission" date="2016-10" db="EMBL/GenBank/DDBJ databases">
        <authorList>
            <person name="Varghese N."/>
            <person name="Submissions S."/>
        </authorList>
    </citation>
    <scope>NUCLEOTIDE SEQUENCE [LARGE SCALE GENOMIC DNA]</scope>
    <source>
        <strain evidence="16">CGMCC 1.6763</strain>
    </source>
</reference>
<dbReference type="GO" id="GO:0005737">
    <property type="term" value="C:cytoplasm"/>
    <property type="evidence" value="ECO:0007669"/>
    <property type="project" value="UniProtKB-ARBA"/>
</dbReference>
<comment type="cofactor">
    <cofactor evidence="2">
        <name>Mn(2+)</name>
        <dbReference type="ChEBI" id="CHEBI:29035"/>
    </cofactor>
</comment>
<dbReference type="GO" id="GO:0019323">
    <property type="term" value="P:pentose catabolic process"/>
    <property type="evidence" value="ECO:0007669"/>
    <property type="project" value="UniProtKB-UniRule"/>
</dbReference>
<feature type="binding site" evidence="10 13">
    <location>
        <position position="32"/>
    </location>
    <ligand>
        <name>a divalent metal cation</name>
        <dbReference type="ChEBI" id="CHEBI:60240"/>
    </ligand>
</feature>
<evidence type="ECO:0000256" key="14">
    <source>
        <dbReference type="PIRSR" id="PIRSR001461-3"/>
    </source>
</evidence>
<comment type="cofactor">
    <cofactor evidence="4">
        <name>Zn(2+)</name>
        <dbReference type="ChEBI" id="CHEBI:29105"/>
    </cofactor>
</comment>
<dbReference type="CDD" id="cd00429">
    <property type="entry name" value="RPE"/>
    <property type="match status" value="1"/>
</dbReference>
<evidence type="ECO:0000256" key="2">
    <source>
        <dbReference type="ARBA" id="ARBA00001936"/>
    </source>
</evidence>
<feature type="binding site" evidence="10 14">
    <location>
        <position position="65"/>
    </location>
    <ligand>
        <name>substrate</name>
    </ligand>
</feature>
<keyword evidence="13" id="KW-0862">Zinc</keyword>
<evidence type="ECO:0000256" key="13">
    <source>
        <dbReference type="PIRSR" id="PIRSR001461-2"/>
    </source>
</evidence>
<gene>
    <name evidence="10" type="primary">rpe</name>
    <name evidence="15" type="ORF">SAMN04488127_0241</name>
</gene>
<feature type="binding site" evidence="10 14">
    <location>
        <begin position="141"/>
        <end position="144"/>
    </location>
    <ligand>
        <name>substrate</name>
    </ligand>
</feature>
<dbReference type="OrthoDB" id="1645589at2"/>
<dbReference type="STRING" id="426757.SAMN04488127_0241"/>
<comment type="similarity">
    <text evidence="6 10 11">Belongs to the ribulose-phosphate 3-epimerase family.</text>
</comment>
<dbReference type="Proteomes" id="UP000199200">
    <property type="component" value="Unassembled WGS sequence"/>
</dbReference>
<dbReference type="GO" id="GO:0006098">
    <property type="term" value="P:pentose-phosphate shunt"/>
    <property type="evidence" value="ECO:0007669"/>
    <property type="project" value="UniProtKB-UniRule"/>
</dbReference>
<keyword evidence="16" id="KW-1185">Reference proteome</keyword>
<comment type="catalytic activity">
    <reaction evidence="1 10 11">
        <text>D-ribulose 5-phosphate = D-xylulose 5-phosphate</text>
        <dbReference type="Rhea" id="RHEA:13677"/>
        <dbReference type="ChEBI" id="CHEBI:57737"/>
        <dbReference type="ChEBI" id="CHEBI:58121"/>
        <dbReference type="EC" id="5.1.3.1"/>
    </reaction>
</comment>
<sequence length="221" mass="23655">MIKIAPSILSADFARLAEEVREVEKAGADYIHIDVMDGQFVPNITMGPNIVKALRPVTTLPLDVHLMIADPDRFIGDFAEAGADIITVHAEACTHLHRTVQLIRSYGVKAGVVLNPHTPHEVLEYVIDDLDMVLLMTVNPGFGGQSFIREVVPKISKVCAMIRARGLSTEIEVDGGITADTIAECAKAGANVFVAGSAIYNKEDRAAALAAIREAGVSALQ</sequence>
<dbReference type="FunFam" id="3.20.20.70:FF:000004">
    <property type="entry name" value="Ribulose-phosphate 3-epimerase"/>
    <property type="match status" value="1"/>
</dbReference>
<feature type="binding site" evidence="10 13">
    <location>
        <position position="34"/>
    </location>
    <ligand>
        <name>a divalent metal cation</name>
        <dbReference type="ChEBI" id="CHEBI:60240"/>
    </ligand>
</feature>
<dbReference type="PROSITE" id="PS01085">
    <property type="entry name" value="RIBUL_P_3_EPIMER_1"/>
    <property type="match status" value="1"/>
</dbReference>
<keyword evidence="9 10" id="KW-0413">Isomerase</keyword>
<dbReference type="InterPro" id="IPR000056">
    <property type="entry name" value="Ribul_P_3_epim-like"/>
</dbReference>
<dbReference type="PIRSF" id="PIRSF001461">
    <property type="entry name" value="RPE"/>
    <property type="match status" value="1"/>
</dbReference>
<keyword evidence="13" id="KW-0464">Manganese</keyword>
<dbReference type="GO" id="GO:0004750">
    <property type="term" value="F:D-ribulose-phosphate 3-epimerase activity"/>
    <property type="evidence" value="ECO:0007669"/>
    <property type="project" value="UniProtKB-UniRule"/>
</dbReference>
<evidence type="ECO:0000256" key="3">
    <source>
        <dbReference type="ARBA" id="ARBA00001941"/>
    </source>
</evidence>
<dbReference type="PROSITE" id="PS01086">
    <property type="entry name" value="RIBUL_P_3_EPIMER_2"/>
    <property type="match status" value="1"/>
</dbReference>
<evidence type="ECO:0000313" key="15">
    <source>
        <dbReference type="EMBL" id="SEI70677.1"/>
    </source>
</evidence>
<evidence type="ECO:0000256" key="11">
    <source>
        <dbReference type="PIRNR" id="PIRNR001461"/>
    </source>
</evidence>
<dbReference type="InterPro" id="IPR011060">
    <property type="entry name" value="RibuloseP-bd_barrel"/>
</dbReference>
<dbReference type="SUPFAM" id="SSF51366">
    <property type="entry name" value="Ribulose-phoshate binding barrel"/>
    <property type="match status" value="1"/>
</dbReference>
<evidence type="ECO:0000256" key="12">
    <source>
        <dbReference type="PIRSR" id="PIRSR001461-1"/>
    </source>
</evidence>
<evidence type="ECO:0000256" key="1">
    <source>
        <dbReference type="ARBA" id="ARBA00001782"/>
    </source>
</evidence>
<dbReference type="EMBL" id="FNZF01000001">
    <property type="protein sequence ID" value="SEI70677.1"/>
    <property type="molecule type" value="Genomic_DNA"/>
</dbReference>
<evidence type="ECO:0000256" key="5">
    <source>
        <dbReference type="ARBA" id="ARBA00001954"/>
    </source>
</evidence>
<evidence type="ECO:0000256" key="9">
    <source>
        <dbReference type="ARBA" id="ARBA00023235"/>
    </source>
</evidence>
<feature type="binding site" evidence="10 13">
    <location>
        <position position="174"/>
    </location>
    <ligand>
        <name>a divalent metal cation</name>
        <dbReference type="ChEBI" id="CHEBI:60240"/>
    </ligand>
</feature>
<dbReference type="HAMAP" id="MF_02227">
    <property type="entry name" value="RPE"/>
    <property type="match status" value="1"/>
</dbReference>
<dbReference type="GO" id="GO:0046872">
    <property type="term" value="F:metal ion binding"/>
    <property type="evidence" value="ECO:0007669"/>
    <property type="project" value="UniProtKB-UniRule"/>
</dbReference>
<proteinExistence type="inferred from homology"/>
<feature type="binding site" evidence="10">
    <location>
        <begin position="174"/>
        <end position="176"/>
    </location>
    <ligand>
        <name>substrate</name>
    </ligand>
</feature>
<keyword evidence="10 11" id="KW-0119">Carbohydrate metabolism</keyword>
<feature type="binding site" evidence="14">
    <location>
        <position position="176"/>
    </location>
    <ligand>
        <name>substrate</name>
    </ligand>
</feature>
<dbReference type="InterPro" id="IPR026019">
    <property type="entry name" value="Ribul_P_3_epim"/>
</dbReference>
<evidence type="ECO:0000256" key="4">
    <source>
        <dbReference type="ARBA" id="ARBA00001947"/>
    </source>
</evidence>
<name>A0A1H6T0R0_9BACL</name>
<keyword evidence="13" id="KW-0170">Cobalt</keyword>
<accession>A0A1H6T0R0</accession>
<dbReference type="InterPro" id="IPR013785">
    <property type="entry name" value="Aldolase_TIM"/>
</dbReference>
<feature type="active site" description="Proton donor" evidence="10 12">
    <location>
        <position position="174"/>
    </location>
</feature>
<comment type="cofactor">
    <cofactor evidence="10 13">
        <name>a divalent metal cation</name>
        <dbReference type="ChEBI" id="CHEBI:60240"/>
    </cofactor>
    <text evidence="10 13">Binds 1 divalent metal cation per subunit.</text>
</comment>
<keyword evidence="8 10" id="KW-0479">Metal-binding</keyword>
<dbReference type="AlphaFoldDB" id="A0A1H6T0R0"/>
<comment type="cofactor">
    <cofactor evidence="3">
        <name>Co(2+)</name>
        <dbReference type="ChEBI" id="CHEBI:48828"/>
    </cofactor>
</comment>
<comment type="pathway">
    <text evidence="10">Carbohydrate degradation.</text>
</comment>
<feature type="binding site" evidence="10 14">
    <location>
        <begin position="196"/>
        <end position="197"/>
    </location>
    <ligand>
        <name>substrate</name>
    </ligand>
</feature>
<dbReference type="NCBIfam" id="TIGR01163">
    <property type="entry name" value="rpe"/>
    <property type="match status" value="1"/>
</dbReference>
<feature type="active site" description="Proton acceptor" evidence="10 12">
    <location>
        <position position="34"/>
    </location>
</feature>
<evidence type="ECO:0000256" key="6">
    <source>
        <dbReference type="ARBA" id="ARBA00009541"/>
    </source>
</evidence>
<evidence type="ECO:0000313" key="16">
    <source>
        <dbReference type="Proteomes" id="UP000199200"/>
    </source>
</evidence>
<dbReference type="Pfam" id="PF00834">
    <property type="entry name" value="Ribul_P_3_epim"/>
    <property type="match status" value="1"/>
</dbReference>
<comment type="function">
    <text evidence="10">Catalyzes the reversible epimerization of D-ribulose 5-phosphate to D-xylulose 5-phosphate.</text>
</comment>
<dbReference type="PANTHER" id="PTHR11749">
    <property type="entry name" value="RIBULOSE-5-PHOSPHATE-3-EPIMERASE"/>
    <property type="match status" value="1"/>
</dbReference>
<evidence type="ECO:0000256" key="8">
    <source>
        <dbReference type="ARBA" id="ARBA00022723"/>
    </source>
</evidence>
<evidence type="ECO:0000256" key="10">
    <source>
        <dbReference type="HAMAP-Rule" id="MF_02227"/>
    </source>
</evidence>
<protein>
    <recommendedName>
        <fullName evidence="7 10">Ribulose-phosphate 3-epimerase</fullName>
        <ecNumber evidence="7 10">5.1.3.1</ecNumber>
    </recommendedName>
</protein>